<dbReference type="KEGG" id="ptan:CRYO30217_00570"/>
<name>A0A916JKS3_9FLAO</name>
<protein>
    <recommendedName>
        <fullName evidence="2">PKD domain-containing protein</fullName>
    </recommendedName>
</protein>
<dbReference type="Pfam" id="PF13585">
    <property type="entry name" value="CHU_C"/>
    <property type="match status" value="1"/>
</dbReference>
<evidence type="ECO:0000313" key="4">
    <source>
        <dbReference type="Proteomes" id="UP000683507"/>
    </source>
</evidence>
<dbReference type="Pfam" id="PF13573">
    <property type="entry name" value="SprB"/>
    <property type="match status" value="22"/>
</dbReference>
<dbReference type="Pfam" id="PF00801">
    <property type="entry name" value="PKD"/>
    <property type="match status" value="1"/>
</dbReference>
<dbReference type="EMBL" id="OU015584">
    <property type="protein sequence ID" value="CAG5078085.1"/>
    <property type="molecule type" value="Genomic_DNA"/>
</dbReference>
<dbReference type="InterPro" id="IPR000601">
    <property type="entry name" value="PKD_dom"/>
</dbReference>
<dbReference type="Gene3D" id="2.60.40.740">
    <property type="match status" value="12"/>
</dbReference>
<evidence type="ECO:0000259" key="2">
    <source>
        <dbReference type="PROSITE" id="PS50093"/>
    </source>
</evidence>
<feature type="domain" description="PKD" evidence="2">
    <location>
        <begin position="3596"/>
        <end position="3660"/>
    </location>
</feature>
<dbReference type="PROSITE" id="PS50093">
    <property type="entry name" value="PKD"/>
    <property type="match status" value="2"/>
</dbReference>
<accession>A0A916JKS3</accession>
<reference evidence="3" key="1">
    <citation type="submission" date="2021-04" db="EMBL/GenBank/DDBJ databases">
        <authorList>
            <person name="Rodrigo-Torres L."/>
            <person name="Arahal R. D."/>
            <person name="Lucena T."/>
        </authorList>
    </citation>
    <scope>NUCLEOTIDE SEQUENCE</scope>
    <source>
        <strain evidence="3">AS29M-1</strain>
    </source>
</reference>
<keyword evidence="4" id="KW-1185">Reference proteome</keyword>
<evidence type="ECO:0000256" key="1">
    <source>
        <dbReference type="SAM" id="Phobius"/>
    </source>
</evidence>
<organism evidence="3 4">
    <name type="scientific">Parvicella tangerina</name>
    <dbReference type="NCBI Taxonomy" id="2829795"/>
    <lineage>
        <taxon>Bacteria</taxon>
        <taxon>Pseudomonadati</taxon>
        <taxon>Bacteroidota</taxon>
        <taxon>Flavobacteriia</taxon>
        <taxon>Flavobacteriales</taxon>
        <taxon>Parvicellaceae</taxon>
        <taxon>Parvicella</taxon>
    </lineage>
</organism>
<dbReference type="Proteomes" id="UP000683507">
    <property type="component" value="Chromosome"/>
</dbReference>
<dbReference type="Gene3D" id="2.40.10.10">
    <property type="entry name" value="Trypsin-like serine proteases"/>
    <property type="match status" value="1"/>
</dbReference>
<dbReference type="InterPro" id="IPR035986">
    <property type="entry name" value="PKD_dom_sf"/>
</dbReference>
<gene>
    <name evidence="3" type="ORF">CRYO30217_00570</name>
</gene>
<evidence type="ECO:0000313" key="3">
    <source>
        <dbReference type="EMBL" id="CAG5078085.1"/>
    </source>
</evidence>
<keyword evidence="1" id="KW-0812">Transmembrane</keyword>
<dbReference type="NCBIfam" id="TIGR04131">
    <property type="entry name" value="Bac_Flav_CTERM"/>
    <property type="match status" value="1"/>
</dbReference>
<dbReference type="InterPro" id="IPR026341">
    <property type="entry name" value="T9SS_type_B"/>
</dbReference>
<sequence>MATQSWQPKQLTNLTNYHILEHHLTMKKNKIFVSIVTLIFLVSLSNNYLAQCQNTSSWGSATASTTNGTSVTISTCNYQTEYSPLYSISDGSTYTVSNSCGGWITIYSGSNGGTLVAQGNSPLTFTPSSSGTFYANYNTNSGCGTATGCCTTTLTTNTYVPPPPPPGCGSNPAAGNSCATATPICDLSAYCGNTSSSYTDNSWSNLDGTFSGSIENNSFISFVASGTSMTFDVTVSNCSWGDGIQLLVFSATNCAGAVVEYLDWNPGNMVDATLTANGLTPGDTYYIMIDGWGGDVCDYTIVAGNGVQIPVDAGPDVSICLGESTNLTATGGNGTYAWTPTGTLSSGSGATVTATPTTTTTYTVTSSTGNTLCPNATDDDVTVTVNTGGNLSMTGSSALSGSVGPGSNITVDICSGSNATLTAAGGSNYTWSPATGLSATTGATVTANPTTTTTYTITGDNASGCDLIGYVTVNVAPAPTVSVNSGTICEGDNVTLTASGMSTYTWSPATGLSATSGTSVIASPTSTTVYTVTGSTTGCPNDTETSTVTVTPLPNPNFSITGSQCLSTNSLTLTNTGTAGTYSWSMPSGTPTTATGSPTTVSYGAAGTHNITLTTTANGCTDDITIPVTINPDPTVTVTPTDVSCNGNCDGSITAVGAGTSGYNYNWGAAGTGATLTNLCPGPYNVTVTDINGCQVTGAGTINEPPVLAITATATDVSCSGLTDGTVTANNATGGTAPYTYSWNGGLGAGQNHTGVAAGTYIVTVTDAENCTATATVTINEPPAINVTASSTDASCGGSDGTLSVTNITGGSGNYVSTVWTDASSNPVTDPNAVSAGSYTVTVTDDQSCTGTATVSVGNLAGPVVSLVAQTNASCSMVDDGTADISVSGGAGSPTFNWSPAPGSGQNTSSVSGLTGGTTYTVTVDDAGCTDVLSVTIGTDPDPTASTVLDSDVLCPGDCNGQATATMTGGTGPFSYAWDNSETTQQATSLCFGTSNVTITDASGCTASASVSVSAPNPLSVTIVGTDASCNGGSNGSADVTITDGTAPYTTSWTHGPTSEDLNGVLSAGTYTLDVTDNNGCTVSESVTIGEPSAISITPSATDALCNGSNDGEVDATATGGTGALTFEWFDGGTSIGTTANVAGLPAGTYDVVVTDANSCSETSSINVNEPTAINLTPSSVNSNCGQPDGEVSVTATGGTLTSGYTYAWVDASSNPAGSSATVSNLLAGTYTVTVTDNNGCSESTTATISDAGAPTLSETHVNAFCNGSFDGSIDISTTGGSAPFTYGWTGPNGFSSTMQDINLLEAGQYDVTATDNVGCVATLSITINEPALVTVSPTSIDATCAGGSTGAVDATATGGTGALTFEWFDDGLLSNSIGTGSSQTGLSAGTYYVEVTDVNGCSSDGSVVVSEPAAIVVTTSAVDANCGLSDGVVSVSTTTGGSGNYISETWVDNGGNPVADINAVPSGSYTVTITDDEGCTGTAVQGVSDQVGPTLNLISAASASCADYCDGTALIEAVGGTPTYVYTWNPAPLTGQGTPSVTGLCAGDYNVSVSDDNNCTDNIVVTILEPTPLVATMTSNSDVTINGASDGTATASASGGTPAYSYQWYNSCPPGTVLGQNSSGATGLSAGDYSVIVEDSKGCLDTVCTTINEPTSLTIVETITDAVCFNGTGGEITIAVSGGVPGYTYEWFDASTSTALGQNGITATNLTAGDYYVVVTDQNGATQTSSTYTVNEPTQLTLTTSVTSDYNGSDISCFGACDGTANVTVTGGTTPYSYAWDAAAGSQTTAGVTGLCDGTFTVSVTDNNGCTSTETITLVEPTQVVNAPTQTDASCNGVCDGIANTAPSGGTGAYAYQWNDPALSTTSSISNLCAGTYEATITDANGCSVIQSYTITEPTALVLGETTNGSNCNQDDGDATVTIVSGDAPFTYQWDANAGSQTTANATSLFAGCYDVDVTDGNGCIETLNICVQDLGAPTVTILTQTDVSCNGGNDGFAQIQVTDGTAPYTYNWEDCSGNPIGQTTASALNLSAGCYSGAMVDAVGCQASVSVTIDEPTALNASITASTDVTCFGFTDGTATVTAGGGTAPYTYLWSDGANQTTATATGLAPGTYQVTVTDNNNCTVTASATIGEPDEIQLSTSTVNAFCGTGTGSASVSVTAAGVSPFSYNWTPTSQATDVATGLTPGLYDVTVTDADGCIQTAQATVGDIPPGTATIGTITDVLCNGGADGTIDVSMSGTGTAPYTYQWYNATSGTALTGQTAIQAAGLPAGDYYVEVTDANGCLSTSNTGTIAEPTSVQVNVVVTDALCFASCDGTAEAVAVGGTQPYSYSWNDPLNQTSVAAGSLCVGTYDVVVTDDNGCTGTASGAIAEPTAITIDSTVTNANCQQADGTACVTPSGGTGSFNYLWPDGSTNSCAANLVASTYVVTVTDANNCQEQISVEVSDLGGPVADITAFTYVSCNGFTDGQATVDMTAGNGTSFTVLWDANAGSQTTPTASNLGAGTYGVTITDDLGCNASTSVTITEPDVLAYNINTNDASCFGYCDGDADITIIGGTTPYSINWLDATNNSLGTSSTVNGLCAGNYGINVSDANGCTFTDNIAILQPMQVTGIINGTNITCFNACDGQAEAFGDVGNAPFSFQWDASTGNQTGSLASNLCPGTYTVTITDDDGCFATESVTLTEPTELTSTIDQTGNISCNGFCDGFIQGSAVGGTAPYNYSWTSGVSTTSLATNLCAGPYTMTVTDGNGCSSSSSVSLTEPTALSASTSTTDLSCYQSCDGSANVSASGGTGPYSFQWDNSTFATTAAFSNECAGTYTVQITDDNGCQLSETVVINQPTDINLSANITNSNCGQDNGQICANVNGGTAPYTYQWNDPNTQTGACALSLFAGCYTFTVTDGNACVKDTVLCINDIAGPTVTPILAVDVTCFGAGNGSVEFTSSGGSGTLTNEIIDGSGTSVLTGATTATNLDGDCYTLITTDAAGCVASDVLCVAEPNSLNAAVIQSTDATCNTYCDGTALAAANGGVTPYSYSWNSGAAPTQNSNSGLCAGTFTVTVTDANNCNAQASVTITEPDALSMVESITDVTCFTGTDGAISVNTTGGTPFYVYSWTNSASTSSSASGLGAGSYTLDLTDANGCIASETYVVTEPTQIVPVFATFDHPTCEQCNGEASVSATGGTGAYTYAWSNGNNPTSSMNDGMCPGLQEVTVTDANGCAMTIDQTMINQASPQIDSIIFTGPSCNGLSNGSASVYPSGIFDASAMDYLWDASSNNQQTQTAVALSDGIYCVTVTDPNGCTASSCVDVIEPTPLIAVPDGSTTICYGEDTQIWASGQGGTAPYNIQWVPAGFTGQGPILVNPTTSTDYCFRVEDDNGCLSSQECISINVREPLALDVTPSTSICDGDSFDITALGTGGVPADYTFSWQDEFNNAVTATTVNDLSTASVSPTTPTWYYVTLSDGCSIDAVDSTQISINALPVAFLSAVDSSGCEPFNAQFIANSDIGVTYEYDINCDGVYESSGTNTSYSYTFDDAGSYDVCLNVISAEGCSTQVSNSDFIEVFPVPNAEFTADPSSTTILTPEITFIDNSTGGYQYDWDFGDGFLMTGDPQTEYNGEENTTGLITLPTHVFNDTGYYDVTLLVTSSYGCTSEYTETIFIEGDYTFYTPNAFSPNGDGENDTFRPIGIGIDEDNYEFYIFNRWGQLIYEGYDPYDEWDGTYNNVMSQTDVYVWVVKTRNIDGEVKEYRGHVTLVK</sequence>
<keyword evidence="1" id="KW-1133">Transmembrane helix</keyword>
<dbReference type="Gene3D" id="2.60.40.10">
    <property type="entry name" value="Immunoglobulins"/>
    <property type="match status" value="5"/>
</dbReference>
<keyword evidence="1" id="KW-0472">Membrane</keyword>
<dbReference type="InterPro" id="IPR022409">
    <property type="entry name" value="PKD/Chitinase_dom"/>
</dbReference>
<dbReference type="InterPro" id="IPR025667">
    <property type="entry name" value="SprB_repeat"/>
</dbReference>
<dbReference type="Pfam" id="PF18911">
    <property type="entry name" value="PKD_4"/>
    <property type="match status" value="1"/>
</dbReference>
<feature type="transmembrane region" description="Helical" evidence="1">
    <location>
        <begin position="31"/>
        <end position="50"/>
    </location>
</feature>
<proteinExistence type="predicted"/>
<feature type="domain" description="PKD" evidence="2">
    <location>
        <begin position="570"/>
        <end position="616"/>
    </location>
</feature>
<dbReference type="SMART" id="SM00089">
    <property type="entry name" value="PKD"/>
    <property type="match status" value="9"/>
</dbReference>
<dbReference type="SUPFAM" id="SSF49299">
    <property type="entry name" value="PKD domain"/>
    <property type="match status" value="3"/>
</dbReference>
<dbReference type="InterPro" id="IPR043504">
    <property type="entry name" value="Peptidase_S1_PA_chymotrypsin"/>
</dbReference>
<dbReference type="InterPro" id="IPR013783">
    <property type="entry name" value="Ig-like_fold"/>
</dbReference>